<dbReference type="InterPro" id="IPR036812">
    <property type="entry name" value="NAD(P)_OxRdtase_dom_sf"/>
</dbReference>
<keyword evidence="3" id="KW-0560">Oxidoreductase</keyword>
<keyword evidence="2" id="KW-0521">NADP</keyword>
<dbReference type="Gene3D" id="3.20.20.100">
    <property type="entry name" value="NADP-dependent oxidoreductase domain"/>
    <property type="match status" value="1"/>
</dbReference>
<sequence length="300" mass="33481">MGASAPKESTTPTLRNGDPIPRIFYGTARRKGKAVPDVRTALQLGYRAIDTASSRRFHHEAEDGRALREFLDATNKEGGRLEGIFVQSKFAAPPEHVEPLPYETRDDTTVRVLKSVLRSAEDLGTEVLDAYFLHAPLPTIEGTVQAWRVLEQLVSRGAVRYLGIANVALPRLGKLYDQAQVKPAFVQNWFRKTTTYDRDVVMFCKEHHITYQMFGVFDEANAGLLECEPVQKRARTISVTTHQALLQLLLETAAAMGLQLCILDGTTSADHMRENLSAVRQFGGLPESDVESFRQLIGWV</sequence>
<comment type="caution">
    <text evidence="6">The sequence shown here is derived from an EMBL/GenBank/DDBJ whole genome shotgun (WGS) entry which is preliminary data.</text>
</comment>
<reference evidence="6" key="1">
    <citation type="journal article" date="2023" name="Mol. Phylogenet. Evol.">
        <title>Genome-scale phylogeny and comparative genomics of the fungal order Sordariales.</title>
        <authorList>
            <person name="Hensen N."/>
            <person name="Bonometti L."/>
            <person name="Westerberg I."/>
            <person name="Brannstrom I.O."/>
            <person name="Guillou S."/>
            <person name="Cros-Aarteil S."/>
            <person name="Calhoun S."/>
            <person name="Haridas S."/>
            <person name="Kuo A."/>
            <person name="Mondo S."/>
            <person name="Pangilinan J."/>
            <person name="Riley R."/>
            <person name="LaButti K."/>
            <person name="Andreopoulos B."/>
            <person name="Lipzen A."/>
            <person name="Chen C."/>
            <person name="Yan M."/>
            <person name="Daum C."/>
            <person name="Ng V."/>
            <person name="Clum A."/>
            <person name="Steindorff A."/>
            <person name="Ohm R.A."/>
            <person name="Martin F."/>
            <person name="Silar P."/>
            <person name="Natvig D.O."/>
            <person name="Lalanne C."/>
            <person name="Gautier V."/>
            <person name="Ament-Velasquez S.L."/>
            <person name="Kruys A."/>
            <person name="Hutchinson M.I."/>
            <person name="Powell A.J."/>
            <person name="Barry K."/>
            <person name="Miller A.N."/>
            <person name="Grigoriev I.V."/>
            <person name="Debuchy R."/>
            <person name="Gladieux P."/>
            <person name="Hiltunen Thoren M."/>
            <person name="Johannesson H."/>
        </authorList>
    </citation>
    <scope>NUCLEOTIDE SEQUENCE</scope>
    <source>
        <strain evidence="6">CBS 359.72</strain>
    </source>
</reference>
<dbReference type="InterPro" id="IPR020471">
    <property type="entry name" value="AKR"/>
</dbReference>
<dbReference type="Pfam" id="PF00248">
    <property type="entry name" value="Aldo_ket_red"/>
    <property type="match status" value="1"/>
</dbReference>
<keyword evidence="7" id="KW-1185">Reference proteome</keyword>
<gene>
    <name evidence="6" type="ORF">C7999DRAFT_43626</name>
</gene>
<evidence type="ECO:0000256" key="1">
    <source>
        <dbReference type="ARBA" id="ARBA00007905"/>
    </source>
</evidence>
<dbReference type="Proteomes" id="UP001303647">
    <property type="component" value="Unassembled WGS sequence"/>
</dbReference>
<accession>A0AAN7CMD3</accession>
<comment type="similarity">
    <text evidence="1">Belongs to the aldo/keto reductase family.</text>
</comment>
<evidence type="ECO:0000256" key="4">
    <source>
        <dbReference type="SAM" id="MobiDB-lite"/>
    </source>
</evidence>
<protein>
    <submittedName>
        <fullName evidence="6">NADP-dependent oxidoreductase domain-containing protein</fullName>
    </submittedName>
</protein>
<name>A0AAN7CMD3_9PEZI</name>
<feature type="domain" description="NADP-dependent oxidoreductase" evidence="5">
    <location>
        <begin position="32"/>
        <end position="210"/>
    </location>
</feature>
<dbReference type="PANTHER" id="PTHR43827:SF3">
    <property type="entry name" value="NADP-DEPENDENT OXIDOREDUCTASE DOMAIN-CONTAINING PROTEIN"/>
    <property type="match status" value="1"/>
</dbReference>
<dbReference type="PRINTS" id="PR00069">
    <property type="entry name" value="ALDKETRDTASE"/>
</dbReference>
<feature type="region of interest" description="Disordered" evidence="4">
    <location>
        <begin position="1"/>
        <end position="21"/>
    </location>
</feature>
<dbReference type="PANTHER" id="PTHR43827">
    <property type="entry name" value="2,5-DIKETO-D-GLUCONIC ACID REDUCTASE"/>
    <property type="match status" value="1"/>
</dbReference>
<organism evidence="6 7">
    <name type="scientific">Corynascus novoguineensis</name>
    <dbReference type="NCBI Taxonomy" id="1126955"/>
    <lineage>
        <taxon>Eukaryota</taxon>
        <taxon>Fungi</taxon>
        <taxon>Dikarya</taxon>
        <taxon>Ascomycota</taxon>
        <taxon>Pezizomycotina</taxon>
        <taxon>Sordariomycetes</taxon>
        <taxon>Sordariomycetidae</taxon>
        <taxon>Sordariales</taxon>
        <taxon>Chaetomiaceae</taxon>
        <taxon>Corynascus</taxon>
    </lineage>
</organism>
<evidence type="ECO:0000313" key="7">
    <source>
        <dbReference type="Proteomes" id="UP001303647"/>
    </source>
</evidence>
<dbReference type="InterPro" id="IPR023210">
    <property type="entry name" value="NADP_OxRdtase_dom"/>
</dbReference>
<reference evidence="6" key="2">
    <citation type="submission" date="2023-05" db="EMBL/GenBank/DDBJ databases">
        <authorList>
            <consortium name="Lawrence Berkeley National Laboratory"/>
            <person name="Steindorff A."/>
            <person name="Hensen N."/>
            <person name="Bonometti L."/>
            <person name="Westerberg I."/>
            <person name="Brannstrom I.O."/>
            <person name="Guillou S."/>
            <person name="Cros-Aarteil S."/>
            <person name="Calhoun S."/>
            <person name="Haridas S."/>
            <person name="Kuo A."/>
            <person name="Mondo S."/>
            <person name="Pangilinan J."/>
            <person name="Riley R."/>
            <person name="Labutti K."/>
            <person name="Andreopoulos B."/>
            <person name="Lipzen A."/>
            <person name="Chen C."/>
            <person name="Yanf M."/>
            <person name="Daum C."/>
            <person name="Ng V."/>
            <person name="Clum A."/>
            <person name="Ohm R."/>
            <person name="Martin F."/>
            <person name="Silar P."/>
            <person name="Natvig D."/>
            <person name="Lalanne C."/>
            <person name="Gautier V."/>
            <person name="Ament-Velasquez S.L."/>
            <person name="Kruys A."/>
            <person name="Hutchinson M.I."/>
            <person name="Powell A.J."/>
            <person name="Barry K."/>
            <person name="Miller A.N."/>
            <person name="Grigoriev I.V."/>
            <person name="Debuchy R."/>
            <person name="Gladieux P."/>
            <person name="Thoren M.H."/>
            <person name="Johannesson H."/>
        </authorList>
    </citation>
    <scope>NUCLEOTIDE SEQUENCE</scope>
    <source>
        <strain evidence="6">CBS 359.72</strain>
    </source>
</reference>
<evidence type="ECO:0000256" key="2">
    <source>
        <dbReference type="ARBA" id="ARBA00022857"/>
    </source>
</evidence>
<evidence type="ECO:0000259" key="5">
    <source>
        <dbReference type="Pfam" id="PF00248"/>
    </source>
</evidence>
<proteinExistence type="inferred from homology"/>
<dbReference type="GO" id="GO:0016616">
    <property type="term" value="F:oxidoreductase activity, acting on the CH-OH group of donors, NAD or NADP as acceptor"/>
    <property type="evidence" value="ECO:0007669"/>
    <property type="project" value="UniProtKB-ARBA"/>
</dbReference>
<dbReference type="EMBL" id="MU857725">
    <property type="protein sequence ID" value="KAK4244749.1"/>
    <property type="molecule type" value="Genomic_DNA"/>
</dbReference>
<dbReference type="AlphaFoldDB" id="A0AAN7CMD3"/>
<dbReference type="SUPFAM" id="SSF51430">
    <property type="entry name" value="NAD(P)-linked oxidoreductase"/>
    <property type="match status" value="1"/>
</dbReference>
<evidence type="ECO:0000256" key="3">
    <source>
        <dbReference type="ARBA" id="ARBA00023002"/>
    </source>
</evidence>
<evidence type="ECO:0000313" key="6">
    <source>
        <dbReference type="EMBL" id="KAK4244749.1"/>
    </source>
</evidence>